<gene>
    <name evidence="1" type="ORF">MLIT_27970</name>
</gene>
<sequence length="59" mass="6444">MGRSFTGNGFTKAGDDVVPEYIAKDFTMRKGAEMWEVLDDGTQPLVPVLRGGSWIPQGN</sequence>
<accession>A0AAD1MU50</accession>
<keyword evidence="2" id="KW-1185">Reference proteome</keyword>
<name>A0AAD1MU50_9MYCO</name>
<dbReference type="EMBL" id="AP022586">
    <property type="protein sequence ID" value="BBY17205.1"/>
    <property type="molecule type" value="Genomic_DNA"/>
</dbReference>
<reference evidence="1 2" key="1">
    <citation type="journal article" date="2019" name="Emerg. Microbes Infect.">
        <title>Comprehensive subspecies identification of 175 nontuberculous mycobacteria species based on 7547 genomic profiles.</title>
        <authorList>
            <person name="Matsumoto Y."/>
            <person name="Kinjo T."/>
            <person name="Motooka D."/>
            <person name="Nabeya D."/>
            <person name="Jung N."/>
            <person name="Uechi K."/>
            <person name="Horii T."/>
            <person name="Iida T."/>
            <person name="Fujita J."/>
            <person name="Nakamura S."/>
        </authorList>
    </citation>
    <scope>NUCLEOTIDE SEQUENCE [LARGE SCALE GENOMIC DNA]</scope>
    <source>
        <strain evidence="1 2">JCM 17423</strain>
    </source>
</reference>
<dbReference type="RefSeq" id="WP_134053710.1">
    <property type="nucleotide sequence ID" value="NZ_AP022586.1"/>
</dbReference>
<dbReference type="AlphaFoldDB" id="A0AAD1MU50"/>
<dbReference type="Proteomes" id="UP000466607">
    <property type="component" value="Chromosome"/>
</dbReference>
<proteinExistence type="predicted"/>
<evidence type="ECO:0000313" key="1">
    <source>
        <dbReference type="EMBL" id="BBY17205.1"/>
    </source>
</evidence>
<protein>
    <submittedName>
        <fullName evidence="1">Uncharacterized protein</fullName>
    </submittedName>
</protein>
<evidence type="ECO:0000313" key="2">
    <source>
        <dbReference type="Proteomes" id="UP000466607"/>
    </source>
</evidence>
<organism evidence="1 2">
    <name type="scientific">Mycolicibacterium litorale</name>
    <dbReference type="NCBI Taxonomy" id="758802"/>
    <lineage>
        <taxon>Bacteria</taxon>
        <taxon>Bacillati</taxon>
        <taxon>Actinomycetota</taxon>
        <taxon>Actinomycetes</taxon>
        <taxon>Mycobacteriales</taxon>
        <taxon>Mycobacteriaceae</taxon>
        <taxon>Mycolicibacterium</taxon>
    </lineage>
</organism>